<comment type="caution">
    <text evidence="2">The sequence shown here is derived from an EMBL/GenBank/DDBJ whole genome shotgun (WGS) entry which is preliminary data.</text>
</comment>
<evidence type="ECO:0000313" key="2">
    <source>
        <dbReference type="EMBL" id="GAA5805353.1"/>
    </source>
</evidence>
<feature type="region of interest" description="Disordered" evidence="1">
    <location>
        <begin position="322"/>
        <end position="352"/>
    </location>
</feature>
<proteinExistence type="predicted"/>
<gene>
    <name evidence="2" type="ORF">HPULCUR_010869</name>
</gene>
<reference evidence="2 3" key="1">
    <citation type="submission" date="2024-04" db="EMBL/GenBank/DDBJ databases">
        <title>genome sequences of Mucor flavus KT1a and Helicostylum pulchrum KT1b strains isolation_sourced from the surface of a dry-aged beef.</title>
        <authorList>
            <person name="Toyotome T."/>
            <person name="Hosono M."/>
            <person name="Torimaru M."/>
            <person name="Fukuda K."/>
            <person name="Mikami N."/>
        </authorList>
    </citation>
    <scope>NUCLEOTIDE SEQUENCE [LARGE SCALE GENOMIC DNA]</scope>
    <source>
        <strain evidence="2 3">KT1b</strain>
    </source>
</reference>
<organism evidence="2 3">
    <name type="scientific">Helicostylum pulchrum</name>
    <dbReference type="NCBI Taxonomy" id="562976"/>
    <lineage>
        <taxon>Eukaryota</taxon>
        <taxon>Fungi</taxon>
        <taxon>Fungi incertae sedis</taxon>
        <taxon>Mucoromycota</taxon>
        <taxon>Mucoromycotina</taxon>
        <taxon>Mucoromycetes</taxon>
        <taxon>Mucorales</taxon>
        <taxon>Mucorineae</taxon>
        <taxon>Mucoraceae</taxon>
        <taxon>Helicostylum</taxon>
    </lineage>
</organism>
<keyword evidence="3" id="KW-1185">Reference proteome</keyword>
<accession>A0ABP9YEG7</accession>
<dbReference type="Proteomes" id="UP001476247">
    <property type="component" value="Unassembled WGS sequence"/>
</dbReference>
<protein>
    <submittedName>
        <fullName evidence="2">Uncharacterized protein</fullName>
    </submittedName>
</protein>
<evidence type="ECO:0000313" key="3">
    <source>
        <dbReference type="Proteomes" id="UP001476247"/>
    </source>
</evidence>
<feature type="compositionally biased region" description="Basic and acidic residues" evidence="1">
    <location>
        <begin position="326"/>
        <end position="352"/>
    </location>
</feature>
<evidence type="ECO:0000256" key="1">
    <source>
        <dbReference type="SAM" id="MobiDB-lite"/>
    </source>
</evidence>
<dbReference type="EMBL" id="BAABUJ010000044">
    <property type="protein sequence ID" value="GAA5805353.1"/>
    <property type="molecule type" value="Genomic_DNA"/>
</dbReference>
<sequence>MTEYKNRAERRSVQRVELRKIRTEFKQQMKALRINYFDYNAKKSRKTLYYHHLKQTSQKSTAVDITATGTYQEEGLSPQTDTRTGFYTPITEISQEDGHVDVVYNHTDQEVESTAVLKEEYIEHVVENTHATDIAEEAFCIHTNKHVALDSTENITEGILVIEIPKVEDSSIPSDATSHLTIDMEIVTTRTIECYQEVDSSDDTSVEDTNCVSNTSVQVSDVSEEKETVTPDTLGSEDINIAADEEEYDATDATSSDTSSFIIMADKEKESEVIVKNVDITQDVKSFKLQWNILPFISVHMFDCSPNTPCKLQVRTNTLVNTADPRNTDIGENKKGTEEPLNEKEDSVHKEHEAREEAENKMSLMLIPPSSIANVIPEEKTSLSVTSMQSVTDAAIREVTFSPVEEVKKKMLRTLKVDFHLKE</sequence>
<name>A0ABP9YEG7_9FUNG</name>